<protein>
    <recommendedName>
        <fullName evidence="1">Anhydro-N-acetylmuramic acid kinase</fullName>
        <ecNumber evidence="1">2.7.1.170</ecNumber>
    </recommendedName>
    <alternativeName>
        <fullName evidence="1">AnhMurNAc kinase</fullName>
    </alternativeName>
</protein>
<dbReference type="UniPathway" id="UPA00544"/>
<dbReference type="EC" id="2.7.1.170" evidence="1"/>
<comment type="similarity">
    <text evidence="1">Belongs to the anhydro-N-acetylmuramic acid kinase family.</text>
</comment>
<comment type="pathway">
    <text evidence="1">Cell wall biogenesis; peptidoglycan recycling.</text>
</comment>
<dbReference type="InterPro" id="IPR005338">
    <property type="entry name" value="Anhydro_N_Ac-Mur_kinase"/>
</dbReference>
<reference evidence="2 3" key="1">
    <citation type="submission" date="2016-10" db="EMBL/GenBank/DDBJ databases">
        <authorList>
            <person name="de Groot N.N."/>
        </authorList>
    </citation>
    <scope>NUCLEOTIDE SEQUENCE [LARGE SCALE GENOMIC DNA]</scope>
    <source>
        <strain evidence="2 3">CPCC 201354</strain>
    </source>
</reference>
<keyword evidence="3" id="KW-1185">Reference proteome</keyword>
<dbReference type="GO" id="GO:0097175">
    <property type="term" value="P:1,6-anhydro-N-acetyl-beta-muramic acid catabolic process"/>
    <property type="evidence" value="ECO:0007669"/>
    <property type="project" value="UniProtKB-UniRule"/>
</dbReference>
<dbReference type="RefSeq" id="WP_093168213.1">
    <property type="nucleotide sequence ID" value="NZ_FNCN01000003.1"/>
</dbReference>
<gene>
    <name evidence="1" type="primary">anmK</name>
    <name evidence="2" type="ORF">SAMN05421505_10312</name>
</gene>
<dbReference type="UniPathway" id="UPA00343"/>
<dbReference type="EMBL" id="FNCN01000003">
    <property type="protein sequence ID" value="SDG27825.1"/>
    <property type="molecule type" value="Genomic_DNA"/>
</dbReference>
<feature type="binding site" evidence="1">
    <location>
        <begin position="9"/>
        <end position="16"/>
    </location>
    <ligand>
        <name>ATP</name>
        <dbReference type="ChEBI" id="CHEBI:30616"/>
    </ligand>
</feature>
<dbReference type="Gene3D" id="3.30.420.40">
    <property type="match status" value="2"/>
</dbReference>
<dbReference type="Pfam" id="PF03702">
    <property type="entry name" value="AnmK"/>
    <property type="match status" value="1"/>
</dbReference>
<dbReference type="GO" id="GO:0005524">
    <property type="term" value="F:ATP binding"/>
    <property type="evidence" value="ECO:0007669"/>
    <property type="project" value="UniProtKB-UniRule"/>
</dbReference>
<evidence type="ECO:0000313" key="3">
    <source>
        <dbReference type="Proteomes" id="UP000198923"/>
    </source>
</evidence>
<dbReference type="GO" id="GO:0016773">
    <property type="term" value="F:phosphotransferase activity, alcohol group as acceptor"/>
    <property type="evidence" value="ECO:0007669"/>
    <property type="project" value="UniProtKB-UniRule"/>
</dbReference>
<evidence type="ECO:0000313" key="2">
    <source>
        <dbReference type="EMBL" id="SDG27825.1"/>
    </source>
</evidence>
<organism evidence="2 3">
    <name type="scientific">Sinosporangium album</name>
    <dbReference type="NCBI Taxonomy" id="504805"/>
    <lineage>
        <taxon>Bacteria</taxon>
        <taxon>Bacillati</taxon>
        <taxon>Actinomycetota</taxon>
        <taxon>Actinomycetes</taxon>
        <taxon>Streptosporangiales</taxon>
        <taxon>Streptosporangiaceae</taxon>
        <taxon>Sinosporangium</taxon>
    </lineage>
</organism>
<comment type="catalytic activity">
    <reaction evidence="1">
        <text>1,6-anhydro-N-acetyl-beta-muramate + ATP + H2O = N-acetyl-D-muramate 6-phosphate + ADP + H(+)</text>
        <dbReference type="Rhea" id="RHEA:24952"/>
        <dbReference type="ChEBI" id="CHEBI:15377"/>
        <dbReference type="ChEBI" id="CHEBI:15378"/>
        <dbReference type="ChEBI" id="CHEBI:30616"/>
        <dbReference type="ChEBI" id="CHEBI:58690"/>
        <dbReference type="ChEBI" id="CHEBI:58722"/>
        <dbReference type="ChEBI" id="CHEBI:456216"/>
        <dbReference type="EC" id="2.7.1.170"/>
    </reaction>
</comment>
<dbReference type="GO" id="GO:0016301">
    <property type="term" value="F:kinase activity"/>
    <property type="evidence" value="ECO:0007669"/>
    <property type="project" value="UniProtKB-KW"/>
</dbReference>
<comment type="pathway">
    <text evidence="1">Amino-sugar metabolism; 1,6-anhydro-N-acetylmuramate degradation.</text>
</comment>
<dbReference type="GO" id="GO:0009254">
    <property type="term" value="P:peptidoglycan turnover"/>
    <property type="evidence" value="ECO:0007669"/>
    <property type="project" value="UniProtKB-UniRule"/>
</dbReference>
<accession>A0A1G7SXN1</accession>
<dbReference type="AlphaFoldDB" id="A0A1G7SXN1"/>
<sequence length="392" mass="40336">MRVLGLMSGTSHDGIDSAVVDWKAADGELVGVVEHVGAVPYGTELRARVIAALPPNRVDMGEVCRLDTLIGQAFAEAAAACPPADLICSHGQTLFHWVEDGAVRGTLQLGQAAWIAERTGVPVVSDLRVRDVAAGGQGAPLVSAFDVPFLAGLPGRCGALNLGGIANLTVPELGVAYDTGPASALMDSAVLAATGEPYDRDGGLAAAGRVHKDLLEALLAEPYYRLAPPKTTGKELFHPGYVEEMAAPYGLGLPDLVATLAALTAETAAAEIRRHGLTMVVVAGGGTRNPVLMAMLRERAPAARIALSDELGVPADAKEAIAFSYLGWLTAHGLAGTVPGFTGASGPRVLGTLTPGAGPLRLPDARSGVPERLRIVSGDRRKGHSTAVKDTP</sequence>
<keyword evidence="1" id="KW-0067">ATP-binding</keyword>
<dbReference type="SUPFAM" id="SSF53067">
    <property type="entry name" value="Actin-like ATPase domain"/>
    <property type="match status" value="1"/>
</dbReference>
<dbReference type="PANTHER" id="PTHR30605">
    <property type="entry name" value="ANHYDRO-N-ACETYLMURAMIC ACID KINASE"/>
    <property type="match status" value="1"/>
</dbReference>
<comment type="function">
    <text evidence="1">Catalyzes the specific phosphorylation of 1,6-anhydro-N-acetylmuramic acid (anhMurNAc) with the simultaneous cleavage of the 1,6-anhydro ring, generating MurNAc-6-P. Is required for the utilization of anhMurNAc either imported from the medium or derived from its own cell wall murein, and thus plays a role in cell wall recycling.</text>
</comment>
<evidence type="ECO:0000256" key="1">
    <source>
        <dbReference type="HAMAP-Rule" id="MF_01270"/>
    </source>
</evidence>
<keyword evidence="1" id="KW-0119">Carbohydrate metabolism</keyword>
<keyword evidence="1" id="KW-0547">Nucleotide-binding</keyword>
<dbReference type="HAMAP" id="MF_01270">
    <property type="entry name" value="AnhMurNAc_kinase"/>
    <property type="match status" value="1"/>
</dbReference>
<dbReference type="Proteomes" id="UP000198923">
    <property type="component" value="Unassembled WGS sequence"/>
</dbReference>
<keyword evidence="1" id="KW-0808">Transferase</keyword>
<keyword evidence="1 2" id="KW-0418">Kinase</keyword>
<proteinExistence type="inferred from homology"/>
<name>A0A1G7SXN1_9ACTN</name>
<dbReference type="OrthoDB" id="9763949at2"/>
<dbReference type="PANTHER" id="PTHR30605:SF0">
    <property type="entry name" value="ANHYDRO-N-ACETYLMURAMIC ACID KINASE"/>
    <property type="match status" value="1"/>
</dbReference>
<dbReference type="NCBIfam" id="NF007146">
    <property type="entry name" value="PRK09585.2-6"/>
    <property type="match status" value="1"/>
</dbReference>
<dbReference type="InterPro" id="IPR043129">
    <property type="entry name" value="ATPase_NBD"/>
</dbReference>
<dbReference type="STRING" id="504805.SAMN05421505_10312"/>
<dbReference type="GO" id="GO:0006040">
    <property type="term" value="P:amino sugar metabolic process"/>
    <property type="evidence" value="ECO:0007669"/>
    <property type="project" value="InterPro"/>
</dbReference>